<dbReference type="EMBL" id="RXPE01000038">
    <property type="protein sequence ID" value="RTR24704.1"/>
    <property type="molecule type" value="Genomic_DNA"/>
</dbReference>
<dbReference type="OrthoDB" id="9794455at2"/>
<dbReference type="AlphaFoldDB" id="A0A3S0I561"/>
<protein>
    <recommendedName>
        <fullName evidence="1">Altered inheritance of mitochondria protein 6</fullName>
    </recommendedName>
</protein>
<dbReference type="InterPro" id="IPR051236">
    <property type="entry name" value="HAT_RTT109-like"/>
</dbReference>
<name>A0A3S0I561_9DEIO</name>
<reference evidence="3 4" key="1">
    <citation type="submission" date="2018-12" db="EMBL/GenBank/DDBJ databases">
        <title>Deinococcus radiophilus ATCC 27603 genome sequencing and assembly.</title>
        <authorList>
            <person name="Maclea K.S."/>
            <person name="Maynard C.R."/>
        </authorList>
    </citation>
    <scope>NUCLEOTIDE SEQUENCE [LARGE SCALE GENOMIC DNA]</scope>
    <source>
        <strain evidence="3 4">ATCC 27603</strain>
    </source>
</reference>
<dbReference type="PANTHER" id="PTHR31571">
    <property type="entry name" value="ALTERED INHERITANCE OF MITOCHONDRIA PROTEIN 6"/>
    <property type="match status" value="1"/>
</dbReference>
<dbReference type="InterPro" id="IPR017946">
    <property type="entry name" value="PLC-like_Pdiesterase_TIM-brl"/>
</dbReference>
<dbReference type="Proteomes" id="UP000277766">
    <property type="component" value="Unassembled WGS sequence"/>
</dbReference>
<sequence length="286" mass="30791">MNRLLTASLLILLALMGACAPAATVQPDTPVTGTPVSQTVRIASPLPRAHAHNDYEHDRPLLDALAQGFTSVESDVFLRGNELLVAHEASQLQPGRTLQTLYLEPLRQIAAQNGGHIYPGGQSLTLYIDVKDEAEATYQAIDRVLAGYSDLLTRYDNGTVTPGAVTVIISGNRVPATMQAQALRYAGMDGRLSDLGGAAPASLIPIISDNWTKTFSWDGTGEFPAAEQQKLREIVGQAHANGQRVRFWATPESPALWQALIGAGVDQINTDNLSGLRAYLLEHDCR</sequence>
<evidence type="ECO:0000313" key="4">
    <source>
        <dbReference type="Proteomes" id="UP000277766"/>
    </source>
</evidence>
<gene>
    <name evidence="3" type="ORF">EJ104_12270</name>
</gene>
<dbReference type="GO" id="GO:0006629">
    <property type="term" value="P:lipid metabolic process"/>
    <property type="evidence" value="ECO:0007669"/>
    <property type="project" value="InterPro"/>
</dbReference>
<dbReference type="PANTHER" id="PTHR31571:SF1">
    <property type="entry name" value="ALTERED INHERITANCE OF MITOCHONDRIA PROTEIN 6"/>
    <property type="match status" value="1"/>
</dbReference>
<proteinExistence type="predicted"/>
<feature type="chain" id="PRO_5018765260" description="Altered inheritance of mitochondria protein 6" evidence="2">
    <location>
        <begin position="23"/>
        <end position="286"/>
    </location>
</feature>
<evidence type="ECO:0000256" key="1">
    <source>
        <dbReference type="ARBA" id="ARBA00014286"/>
    </source>
</evidence>
<dbReference type="RefSeq" id="WP_126353233.1">
    <property type="nucleotide sequence ID" value="NZ_CP086381.1"/>
</dbReference>
<feature type="signal peptide" evidence="2">
    <location>
        <begin position="1"/>
        <end position="22"/>
    </location>
</feature>
<evidence type="ECO:0000256" key="2">
    <source>
        <dbReference type="SAM" id="SignalP"/>
    </source>
</evidence>
<dbReference type="Pfam" id="PF13653">
    <property type="entry name" value="GDPD_2"/>
    <property type="match status" value="1"/>
</dbReference>
<comment type="caution">
    <text evidence="3">The sequence shown here is derived from an EMBL/GenBank/DDBJ whole genome shotgun (WGS) entry which is preliminary data.</text>
</comment>
<dbReference type="PROSITE" id="PS51257">
    <property type="entry name" value="PROKAR_LIPOPROTEIN"/>
    <property type="match status" value="1"/>
</dbReference>
<keyword evidence="4" id="KW-1185">Reference proteome</keyword>
<dbReference type="InterPro" id="IPR039559">
    <property type="entry name" value="AIM6_PI-PLC-like_dom"/>
</dbReference>
<dbReference type="GO" id="GO:0008081">
    <property type="term" value="F:phosphoric diester hydrolase activity"/>
    <property type="evidence" value="ECO:0007669"/>
    <property type="project" value="InterPro"/>
</dbReference>
<dbReference type="CDD" id="cd08577">
    <property type="entry name" value="PI-PLCc_GDPD_SF_unchar3"/>
    <property type="match status" value="1"/>
</dbReference>
<organism evidence="3 4">
    <name type="scientific">Deinococcus radiophilus</name>
    <dbReference type="NCBI Taxonomy" id="32062"/>
    <lineage>
        <taxon>Bacteria</taxon>
        <taxon>Thermotogati</taxon>
        <taxon>Deinococcota</taxon>
        <taxon>Deinococci</taxon>
        <taxon>Deinococcales</taxon>
        <taxon>Deinococcaceae</taxon>
        <taxon>Deinococcus</taxon>
    </lineage>
</organism>
<dbReference type="SUPFAM" id="SSF51695">
    <property type="entry name" value="PLC-like phosphodiesterases"/>
    <property type="match status" value="1"/>
</dbReference>
<dbReference type="Gene3D" id="3.20.20.190">
    <property type="entry name" value="Phosphatidylinositol (PI) phosphodiesterase"/>
    <property type="match status" value="1"/>
</dbReference>
<accession>A0A3S0I561</accession>
<keyword evidence="2" id="KW-0732">Signal</keyword>
<evidence type="ECO:0000313" key="3">
    <source>
        <dbReference type="EMBL" id="RTR24704.1"/>
    </source>
</evidence>